<evidence type="ECO:0000256" key="4">
    <source>
        <dbReference type="ARBA" id="ARBA00022840"/>
    </source>
</evidence>
<dbReference type="InterPro" id="IPR001245">
    <property type="entry name" value="Ser-Thr/Tyr_kinase_cat_dom"/>
</dbReference>
<name>E3MCN3_CAERE</name>
<dbReference type="PROSITE" id="PS00109">
    <property type="entry name" value="PROTEIN_KINASE_TYR"/>
    <property type="match status" value="1"/>
</dbReference>
<dbReference type="Gene3D" id="3.30.505.10">
    <property type="entry name" value="SH2 domain"/>
    <property type="match status" value="1"/>
</dbReference>
<keyword evidence="3 9" id="KW-0418">Kinase</keyword>
<dbReference type="CDD" id="cd10361">
    <property type="entry name" value="SH2_Fps_family"/>
    <property type="match status" value="1"/>
</dbReference>
<evidence type="ECO:0000256" key="2">
    <source>
        <dbReference type="ARBA" id="ARBA00022741"/>
    </source>
</evidence>
<keyword evidence="4 8" id="KW-0067">ATP-binding</keyword>
<keyword evidence="13" id="KW-1185">Reference proteome</keyword>
<dbReference type="SMART" id="SM00219">
    <property type="entry name" value="TyrKc"/>
    <property type="match status" value="1"/>
</dbReference>
<accession>E3MCN3</accession>
<dbReference type="InterPro" id="IPR008266">
    <property type="entry name" value="Tyr_kinase_AS"/>
</dbReference>
<dbReference type="PRINTS" id="PR00401">
    <property type="entry name" value="SH2DOMAIN"/>
</dbReference>
<dbReference type="FunFam" id="3.30.505.10:FF:000051">
    <property type="entry name" value="Tyrosine-protein kinase"/>
    <property type="match status" value="1"/>
</dbReference>
<feature type="binding site" evidence="8">
    <location>
        <position position="192"/>
    </location>
    <ligand>
        <name>ATP</name>
        <dbReference type="ChEBI" id="CHEBI:30616"/>
    </ligand>
</feature>
<evidence type="ECO:0000256" key="5">
    <source>
        <dbReference type="ARBA" id="ARBA00023137"/>
    </source>
</evidence>
<dbReference type="OrthoDB" id="3256376at2759"/>
<dbReference type="STRING" id="31234.E3MCN3"/>
<dbReference type="SUPFAM" id="SSF56112">
    <property type="entry name" value="Protein kinase-like (PK-like)"/>
    <property type="match status" value="1"/>
</dbReference>
<dbReference type="OMA" id="CWEIFNN"/>
<dbReference type="InterPro" id="IPR050198">
    <property type="entry name" value="Non-receptor_tyrosine_kinases"/>
</dbReference>
<dbReference type="GO" id="GO:0004715">
    <property type="term" value="F:non-membrane spanning protein tyrosine kinase activity"/>
    <property type="evidence" value="ECO:0007669"/>
    <property type="project" value="UniProtKB-EC"/>
</dbReference>
<organism evidence="13">
    <name type="scientific">Caenorhabditis remanei</name>
    <name type="common">Caenorhabditis vulgaris</name>
    <dbReference type="NCBI Taxonomy" id="31234"/>
    <lineage>
        <taxon>Eukaryota</taxon>
        <taxon>Metazoa</taxon>
        <taxon>Ecdysozoa</taxon>
        <taxon>Nematoda</taxon>
        <taxon>Chromadorea</taxon>
        <taxon>Rhabditida</taxon>
        <taxon>Rhabditina</taxon>
        <taxon>Rhabditomorpha</taxon>
        <taxon>Rhabditoidea</taxon>
        <taxon>Rhabditidae</taxon>
        <taxon>Peloderinae</taxon>
        <taxon>Caenorhabditis</taxon>
    </lineage>
</organism>
<evidence type="ECO:0000256" key="1">
    <source>
        <dbReference type="ARBA" id="ARBA00022679"/>
    </source>
</evidence>
<dbReference type="FunFam" id="3.30.200.20:FF:000518">
    <property type="entry name" value="Tyrosine-protein kinase"/>
    <property type="match status" value="1"/>
</dbReference>
<dbReference type="Proteomes" id="UP000008281">
    <property type="component" value="Unassembled WGS sequence"/>
</dbReference>
<dbReference type="FunCoup" id="E3MCN3">
    <property type="interactions" value="17"/>
</dbReference>
<evidence type="ECO:0000256" key="3">
    <source>
        <dbReference type="ARBA" id="ARBA00022777"/>
    </source>
</evidence>
<evidence type="ECO:0000256" key="6">
    <source>
        <dbReference type="ARBA" id="ARBA00051245"/>
    </source>
</evidence>
<keyword evidence="5 9" id="KW-0829">Tyrosine-protein kinase</keyword>
<reference evidence="12" key="1">
    <citation type="submission" date="2007-07" db="EMBL/GenBank/DDBJ databases">
        <title>PCAP assembly of the Caenorhabditis remanei genome.</title>
        <authorList>
            <consortium name="The Caenorhabditis remanei Sequencing Consortium"/>
            <person name="Wilson R.K."/>
        </authorList>
    </citation>
    <scope>NUCLEOTIDE SEQUENCE [LARGE SCALE GENOMIC DNA]</scope>
    <source>
        <strain evidence="12">PB4641</strain>
    </source>
</reference>
<comment type="similarity">
    <text evidence="9">Belongs to the protein kinase superfamily. Tyr protein kinase family.</text>
</comment>
<comment type="catalytic activity">
    <reaction evidence="6 9">
        <text>L-tyrosyl-[protein] + ATP = O-phospho-L-tyrosyl-[protein] + ADP + H(+)</text>
        <dbReference type="Rhea" id="RHEA:10596"/>
        <dbReference type="Rhea" id="RHEA-COMP:10136"/>
        <dbReference type="Rhea" id="RHEA-COMP:20101"/>
        <dbReference type="ChEBI" id="CHEBI:15378"/>
        <dbReference type="ChEBI" id="CHEBI:30616"/>
        <dbReference type="ChEBI" id="CHEBI:46858"/>
        <dbReference type="ChEBI" id="CHEBI:61978"/>
        <dbReference type="ChEBI" id="CHEBI:456216"/>
        <dbReference type="EC" id="2.7.10.2"/>
    </reaction>
</comment>
<dbReference type="Gene3D" id="1.10.510.10">
    <property type="entry name" value="Transferase(Phosphotransferase) domain 1"/>
    <property type="match status" value="1"/>
</dbReference>
<gene>
    <name evidence="12" type="ORF">CRE_20209</name>
</gene>
<proteinExistence type="inferred from homology"/>
<evidence type="ECO:0000256" key="9">
    <source>
        <dbReference type="RuleBase" id="RU362096"/>
    </source>
</evidence>
<dbReference type="Pfam" id="PF00017">
    <property type="entry name" value="SH2"/>
    <property type="match status" value="1"/>
</dbReference>
<dbReference type="EC" id="2.7.10.2" evidence="9"/>
<dbReference type="InterPro" id="IPR017441">
    <property type="entry name" value="Protein_kinase_ATP_BS"/>
</dbReference>
<dbReference type="PROSITE" id="PS50011">
    <property type="entry name" value="PROTEIN_KINASE_DOM"/>
    <property type="match status" value="1"/>
</dbReference>
<dbReference type="SMART" id="SM00252">
    <property type="entry name" value="SH2"/>
    <property type="match status" value="1"/>
</dbReference>
<dbReference type="InterPro" id="IPR000719">
    <property type="entry name" value="Prot_kinase_dom"/>
</dbReference>
<dbReference type="PROSITE" id="PS50001">
    <property type="entry name" value="SH2"/>
    <property type="match status" value="1"/>
</dbReference>
<dbReference type="PANTHER" id="PTHR24418">
    <property type="entry name" value="TYROSINE-PROTEIN KINASE"/>
    <property type="match status" value="1"/>
</dbReference>
<dbReference type="eggNOG" id="KOG0194">
    <property type="taxonomic scope" value="Eukaryota"/>
</dbReference>
<dbReference type="GO" id="GO:0005524">
    <property type="term" value="F:ATP binding"/>
    <property type="evidence" value="ECO:0007669"/>
    <property type="project" value="UniProtKB-UniRule"/>
</dbReference>
<keyword evidence="1 9" id="KW-0808">Transferase</keyword>
<evidence type="ECO:0000256" key="8">
    <source>
        <dbReference type="PROSITE-ProRule" id="PRU10141"/>
    </source>
</evidence>
<dbReference type="HOGENOM" id="CLU_000288_7_2_1"/>
<dbReference type="PROSITE" id="PS00107">
    <property type="entry name" value="PROTEIN_KINASE_ATP"/>
    <property type="match status" value="1"/>
</dbReference>
<dbReference type="InterPro" id="IPR000980">
    <property type="entry name" value="SH2"/>
</dbReference>
<keyword evidence="2 8" id="KW-0547">Nucleotide-binding</keyword>
<dbReference type="CDD" id="cd00192">
    <property type="entry name" value="PTKc"/>
    <property type="match status" value="1"/>
</dbReference>
<protein>
    <recommendedName>
        <fullName evidence="9">Tyrosine-protein kinase</fullName>
        <ecNumber evidence="9">2.7.10.2</ecNumber>
    </recommendedName>
</protein>
<dbReference type="InParanoid" id="E3MCN3"/>
<evidence type="ECO:0000259" key="10">
    <source>
        <dbReference type="PROSITE" id="PS50001"/>
    </source>
</evidence>
<feature type="domain" description="Protein kinase" evidence="11">
    <location>
        <begin position="159"/>
        <end position="438"/>
    </location>
</feature>
<dbReference type="SUPFAM" id="SSF55550">
    <property type="entry name" value="SH2 domain"/>
    <property type="match status" value="1"/>
</dbReference>
<evidence type="ECO:0000256" key="7">
    <source>
        <dbReference type="PROSITE-ProRule" id="PRU00191"/>
    </source>
</evidence>
<dbReference type="InterPro" id="IPR020635">
    <property type="entry name" value="Tyr_kinase_cat_dom"/>
</dbReference>
<keyword evidence="7" id="KW-0727">SH2 domain</keyword>
<dbReference type="PRINTS" id="PR00109">
    <property type="entry name" value="TYRKINASE"/>
</dbReference>
<feature type="domain" description="SH2" evidence="10">
    <location>
        <begin position="49"/>
        <end position="147"/>
    </location>
</feature>
<dbReference type="InterPro" id="IPR035849">
    <property type="entry name" value="Fes/Fps/Fer_SH2"/>
</dbReference>
<dbReference type="InterPro" id="IPR036860">
    <property type="entry name" value="SH2_dom_sf"/>
</dbReference>
<evidence type="ECO:0000259" key="11">
    <source>
        <dbReference type="PROSITE" id="PS50011"/>
    </source>
</evidence>
<evidence type="ECO:0000313" key="13">
    <source>
        <dbReference type="Proteomes" id="UP000008281"/>
    </source>
</evidence>
<dbReference type="Pfam" id="PF07714">
    <property type="entry name" value="PK_Tyr_Ser-Thr"/>
    <property type="match status" value="1"/>
</dbReference>
<dbReference type="AlphaFoldDB" id="E3MCN3"/>
<dbReference type="InterPro" id="IPR011009">
    <property type="entry name" value="Kinase-like_dom_sf"/>
</dbReference>
<dbReference type="EMBL" id="DS268435">
    <property type="protein sequence ID" value="EFO98513.1"/>
    <property type="molecule type" value="Genomic_DNA"/>
</dbReference>
<sequence>MYNTGFSTEVSPFAQRSDRHVTLKKSLISTFGIQTPTDVLSATIEKEIYYHGLMPREDVRLILDKNGDFLIRLSEPKAGEFRSYILSVMFNNKLDDFNSVKHFVINNAQKKYFINNNVSFNSIQQMLSHYQKSNTEIQDGCKLVIPIRRQFWELDHEMIHIQKKLGEGAFGEVSAGIMKFKRGGKAVSVAVKQAKLEKLGKDQIKDFMMEARTMRKLGHQNVVKFYGVAVLQEPLYLVMELVVFRNNTFSTTLIVKASNGALDSYLKKNEDLPVEKRTEMLLQIAWGLEYIHGKPMLHRDIAARNCLYGDGQVKISDFGLTRNGTFYQVKPNTKAPIRWLAVETIKTMICSQKTDVWAYGILCWEVFNNGAEPYPGMTPADVAQQVSNGYRMPPYPLAPPDVQTLMINCVAENPNDRPTMPEVAITLQRVTGVPRPNFAMIAKKQAEELLLMNTATVKTNTQRRKGTKKTAVPKGM</sequence>
<dbReference type="Gene3D" id="3.30.200.20">
    <property type="entry name" value="Phosphorylase Kinase, domain 1"/>
    <property type="match status" value="1"/>
</dbReference>
<evidence type="ECO:0000313" key="12">
    <source>
        <dbReference type="EMBL" id="EFO98513.1"/>
    </source>
</evidence>